<evidence type="ECO:0000313" key="4">
    <source>
        <dbReference type="Proteomes" id="UP000676336"/>
    </source>
</evidence>
<accession>A0A8S3JUK5</accession>
<dbReference type="SUPFAM" id="SSF57625">
    <property type="entry name" value="Invertebrate chitin-binding proteins"/>
    <property type="match status" value="1"/>
</dbReference>
<keyword evidence="1" id="KW-0812">Transmembrane</keyword>
<comment type="caution">
    <text evidence="3">The sequence shown here is derived from an EMBL/GenBank/DDBJ whole genome shotgun (WGS) entry which is preliminary data.</text>
</comment>
<dbReference type="InterPro" id="IPR002557">
    <property type="entry name" value="Chitin-bd_dom"/>
</dbReference>
<dbReference type="Proteomes" id="UP000676336">
    <property type="component" value="Unassembled WGS sequence"/>
</dbReference>
<name>A0A8S3JUK5_9BILA</name>
<dbReference type="EMBL" id="CAJOBI010349772">
    <property type="protein sequence ID" value="CAF5220433.1"/>
    <property type="molecule type" value="Genomic_DNA"/>
</dbReference>
<organism evidence="3 4">
    <name type="scientific">Rotaria magnacalcarata</name>
    <dbReference type="NCBI Taxonomy" id="392030"/>
    <lineage>
        <taxon>Eukaryota</taxon>
        <taxon>Metazoa</taxon>
        <taxon>Spiralia</taxon>
        <taxon>Gnathifera</taxon>
        <taxon>Rotifera</taxon>
        <taxon>Eurotatoria</taxon>
        <taxon>Bdelloidea</taxon>
        <taxon>Philodinida</taxon>
        <taxon>Philodinidae</taxon>
        <taxon>Rotaria</taxon>
    </lineage>
</organism>
<evidence type="ECO:0000313" key="3">
    <source>
        <dbReference type="EMBL" id="CAF5220433.1"/>
    </source>
</evidence>
<evidence type="ECO:0000256" key="1">
    <source>
        <dbReference type="SAM" id="Phobius"/>
    </source>
</evidence>
<gene>
    <name evidence="3" type="ORF">SMN809_LOCUS81896</name>
</gene>
<protein>
    <recommendedName>
        <fullName evidence="2">Chitin-binding type-2 domain-containing protein</fullName>
    </recommendedName>
</protein>
<keyword evidence="1" id="KW-1133">Transmembrane helix</keyword>
<feature type="non-terminal residue" evidence="3">
    <location>
        <position position="1"/>
    </location>
</feature>
<dbReference type="GO" id="GO:0005576">
    <property type="term" value="C:extracellular region"/>
    <property type="evidence" value="ECO:0007669"/>
    <property type="project" value="InterPro"/>
</dbReference>
<dbReference type="PROSITE" id="PS50940">
    <property type="entry name" value="CHIT_BIND_II"/>
    <property type="match status" value="1"/>
</dbReference>
<sequence length="97" mass="11654">DYDNSPLCPFKPVCRDRPNGNYVDEYRPNCQFHYTCLESRTFNYTACEHGYRYSVPHQKCLPAKQVKCLGIRLHDSILCNFFLFCWFFFAEFYVRKA</sequence>
<dbReference type="InterPro" id="IPR036508">
    <property type="entry name" value="Chitin-bd_dom_sf"/>
</dbReference>
<keyword evidence="1" id="KW-0472">Membrane</keyword>
<feature type="transmembrane region" description="Helical" evidence="1">
    <location>
        <begin position="77"/>
        <end position="94"/>
    </location>
</feature>
<evidence type="ECO:0000259" key="2">
    <source>
        <dbReference type="PROSITE" id="PS50940"/>
    </source>
</evidence>
<feature type="domain" description="Chitin-binding type-2" evidence="2">
    <location>
        <begin position="11"/>
        <end position="70"/>
    </location>
</feature>
<dbReference type="GO" id="GO:0008061">
    <property type="term" value="F:chitin binding"/>
    <property type="evidence" value="ECO:0007669"/>
    <property type="project" value="InterPro"/>
</dbReference>
<dbReference type="AlphaFoldDB" id="A0A8S3JUK5"/>
<proteinExistence type="predicted"/>
<reference evidence="3" key="1">
    <citation type="submission" date="2021-02" db="EMBL/GenBank/DDBJ databases">
        <authorList>
            <person name="Nowell W R."/>
        </authorList>
    </citation>
    <scope>NUCLEOTIDE SEQUENCE</scope>
</reference>